<proteinExistence type="predicted"/>
<gene>
    <name evidence="2" type="ORF">A9Z42_0009660</name>
</gene>
<dbReference type="EMBL" id="LFMI01000013">
    <property type="protein sequence ID" value="OSZ99942.1"/>
    <property type="molecule type" value="Genomic_DNA"/>
</dbReference>
<dbReference type="InterPro" id="IPR021514">
    <property type="entry name" value="DUF3176"/>
</dbReference>
<reference evidence="2 3" key="1">
    <citation type="journal article" date="2015" name="Genome Announc.">
        <title>Genome sequence and annotation of Trichoderma parareesei, the ancestor of the cellulase producer Trichoderma reesei.</title>
        <authorList>
            <person name="Yang D."/>
            <person name="Pomraning K."/>
            <person name="Kopchinskiy A."/>
            <person name="Karimi Aghcheh R."/>
            <person name="Atanasova L."/>
            <person name="Chenthamara K."/>
            <person name="Baker S.E."/>
            <person name="Zhang R."/>
            <person name="Shen Q."/>
            <person name="Freitag M."/>
            <person name="Kubicek C.P."/>
            <person name="Druzhinina I.S."/>
        </authorList>
    </citation>
    <scope>NUCLEOTIDE SEQUENCE [LARGE SCALE GENOMIC DNA]</scope>
    <source>
        <strain evidence="2 3">CBS 125925</strain>
    </source>
</reference>
<dbReference type="AlphaFoldDB" id="A0A2H2YUP4"/>
<protein>
    <submittedName>
        <fullName evidence="2">Uncharacterized protein</fullName>
    </submittedName>
</protein>
<feature type="transmembrane region" description="Helical" evidence="1">
    <location>
        <begin position="495"/>
        <end position="520"/>
    </location>
</feature>
<keyword evidence="1" id="KW-0472">Membrane</keyword>
<keyword evidence="1" id="KW-0812">Transmembrane</keyword>
<keyword evidence="1" id="KW-1133">Transmembrane helix</keyword>
<dbReference type="Pfam" id="PF11374">
    <property type="entry name" value="DUF3176"/>
    <property type="match status" value="1"/>
</dbReference>
<keyword evidence="3" id="KW-1185">Reference proteome</keyword>
<dbReference type="OrthoDB" id="5376804at2759"/>
<feature type="transmembrane region" description="Helical" evidence="1">
    <location>
        <begin position="157"/>
        <end position="178"/>
    </location>
</feature>
<dbReference type="PANTHER" id="PTHR35394:SF5">
    <property type="entry name" value="DUF3176 DOMAIN-CONTAINING PROTEIN"/>
    <property type="match status" value="1"/>
</dbReference>
<name>A0A2H2YUP4_TRIPA</name>
<dbReference type="PANTHER" id="PTHR35394">
    <property type="entry name" value="DUF3176 DOMAIN-CONTAINING PROTEIN"/>
    <property type="match status" value="1"/>
</dbReference>
<evidence type="ECO:0000313" key="2">
    <source>
        <dbReference type="EMBL" id="OSZ99942.1"/>
    </source>
</evidence>
<dbReference type="Proteomes" id="UP000219286">
    <property type="component" value="Unassembled WGS sequence"/>
</dbReference>
<evidence type="ECO:0000256" key="1">
    <source>
        <dbReference type="SAM" id="Phobius"/>
    </source>
</evidence>
<evidence type="ECO:0000313" key="3">
    <source>
        <dbReference type="Proteomes" id="UP000219286"/>
    </source>
</evidence>
<feature type="transmembrane region" description="Helical" evidence="1">
    <location>
        <begin position="96"/>
        <end position="123"/>
    </location>
</feature>
<feature type="transmembrane region" description="Helical" evidence="1">
    <location>
        <begin position="62"/>
        <end position="84"/>
    </location>
</feature>
<sequence length="575" mass="63273">MEESTTHQPLMSDAAEEIEETSMIQNTGSGANSVKHDNADDIAAVESAHGHMGFLTVLSSTWWIEIITMCTSFACMGGLVFLLAHFENKLSSTWSFFISFNATVAIVITAARATLLAAVSTCLSQAKWMRFRKRPHGLVEMAIIDTASRGPLGSLRMLFQVSWGFASLSAIVVILSLLTDTFAQQVVHIEPGTVYTHQEGSATFGGLRPSGWTSAFNCTSNCTWDQPYVTLGFTSTCTDVLEQTLVNLRCDCCTEFSDTEGFYDGYGDVCNTTTPRGVQLSFIPKGNAIKILNSTSLSDEAGYLNGSNLFNAAFFYWDPRNDDYDRVTDEKVRFENLLRKAAVIECALGISLYNYSSVSSSLNNFTIGSTDKIQLDRYTGIEQGHMNQYSAREDKAWWNDTGNGLPDVYIDMMDLKYLVNFFHSPAFCGTTNGNAGFDNFAPGATAAFANGSLEEVSRIFDSIALSLTDMVREGKQMKLAQGKTSQAVLYIRVHWRWLILPLVVQFLGGMALLGAVIAGYRAKEVPLWKGSVLAVLYHSVDKDGVLRTGIQSVEELEKVETIKAMLEKKNIESNV</sequence>
<comment type="caution">
    <text evidence="2">The sequence shown here is derived from an EMBL/GenBank/DDBJ whole genome shotgun (WGS) entry which is preliminary data.</text>
</comment>
<organism evidence="2 3">
    <name type="scientific">Trichoderma parareesei</name>
    <name type="common">Filamentous fungus</name>
    <dbReference type="NCBI Taxonomy" id="858221"/>
    <lineage>
        <taxon>Eukaryota</taxon>
        <taxon>Fungi</taxon>
        <taxon>Dikarya</taxon>
        <taxon>Ascomycota</taxon>
        <taxon>Pezizomycotina</taxon>
        <taxon>Sordariomycetes</taxon>
        <taxon>Hypocreomycetidae</taxon>
        <taxon>Hypocreales</taxon>
        <taxon>Hypocreaceae</taxon>
        <taxon>Trichoderma</taxon>
    </lineage>
</organism>
<accession>A0A2H2YUP4</accession>